<comment type="caution">
    <text evidence="2">The sequence shown here is derived from an EMBL/GenBank/DDBJ whole genome shotgun (WGS) entry which is preliminary data.</text>
</comment>
<protein>
    <submittedName>
        <fullName evidence="2">Uncharacterized protein</fullName>
    </submittedName>
</protein>
<feature type="chain" id="PRO_5046164224" evidence="1">
    <location>
        <begin position="39"/>
        <end position="525"/>
    </location>
</feature>
<dbReference type="Gene3D" id="2.40.10.10">
    <property type="entry name" value="Trypsin-like serine proteases"/>
    <property type="match status" value="1"/>
</dbReference>
<evidence type="ECO:0000313" key="2">
    <source>
        <dbReference type="EMBL" id="MFC5720562.1"/>
    </source>
</evidence>
<dbReference type="InterPro" id="IPR043504">
    <property type="entry name" value="Peptidase_S1_PA_chymotrypsin"/>
</dbReference>
<name>A0ABW0YYF9_9ACTN</name>
<feature type="signal peptide" evidence="1">
    <location>
        <begin position="1"/>
        <end position="38"/>
    </location>
</feature>
<evidence type="ECO:0000313" key="3">
    <source>
        <dbReference type="Proteomes" id="UP001596083"/>
    </source>
</evidence>
<organism evidence="2 3">
    <name type="scientific">Streptomyces gamaensis</name>
    <dbReference type="NCBI Taxonomy" id="1763542"/>
    <lineage>
        <taxon>Bacteria</taxon>
        <taxon>Bacillati</taxon>
        <taxon>Actinomycetota</taxon>
        <taxon>Actinomycetes</taxon>
        <taxon>Kitasatosporales</taxon>
        <taxon>Streptomycetaceae</taxon>
        <taxon>Streptomyces</taxon>
    </lineage>
</organism>
<keyword evidence="1" id="KW-0732">Signal</keyword>
<dbReference type="RefSeq" id="WP_390315713.1">
    <property type="nucleotide sequence ID" value="NZ_JBHSPB010000005.1"/>
</dbReference>
<evidence type="ECO:0000256" key="1">
    <source>
        <dbReference type="SAM" id="SignalP"/>
    </source>
</evidence>
<dbReference type="Pfam" id="PF13365">
    <property type="entry name" value="Trypsin_2"/>
    <property type="match status" value="1"/>
</dbReference>
<gene>
    <name evidence="2" type="ORF">ACFP1Z_10355</name>
</gene>
<dbReference type="EMBL" id="JBHSPB010000005">
    <property type="protein sequence ID" value="MFC5720562.1"/>
    <property type="molecule type" value="Genomic_DNA"/>
</dbReference>
<dbReference type="InterPro" id="IPR009003">
    <property type="entry name" value="Peptidase_S1_PA"/>
</dbReference>
<dbReference type="SUPFAM" id="SSF50494">
    <property type="entry name" value="Trypsin-like serine proteases"/>
    <property type="match status" value="1"/>
</dbReference>
<reference evidence="3" key="1">
    <citation type="journal article" date="2019" name="Int. J. Syst. Evol. Microbiol.">
        <title>The Global Catalogue of Microorganisms (GCM) 10K type strain sequencing project: providing services to taxonomists for standard genome sequencing and annotation.</title>
        <authorList>
            <consortium name="The Broad Institute Genomics Platform"/>
            <consortium name="The Broad Institute Genome Sequencing Center for Infectious Disease"/>
            <person name="Wu L."/>
            <person name="Ma J."/>
        </authorList>
    </citation>
    <scope>NUCLEOTIDE SEQUENCE [LARGE SCALE GENOMIC DNA]</scope>
    <source>
        <strain evidence="3">CGMCC 4.7304</strain>
    </source>
</reference>
<keyword evidence="3" id="KW-1185">Reference proteome</keyword>
<dbReference type="InterPro" id="IPR006311">
    <property type="entry name" value="TAT_signal"/>
</dbReference>
<accession>A0ABW0YYF9</accession>
<dbReference type="PROSITE" id="PS51318">
    <property type="entry name" value="TAT"/>
    <property type="match status" value="1"/>
</dbReference>
<sequence>MNDTVRTRIPRTRLRAALAAGAAGAVAAGLLWTAPAHAAEPPQQSGAPLIDAGSAAGQKFRSSGRLVGGGGTTCTATVVAASAKPDPAQKALVISNGHCVNDNLRTNEVLVDQPVPEDWQKWTFTPAYFHDNTAEQKTFDVERIAYATMKDIDVSVLRLSATYGDLAKLDVTPRTLADTASVATGTRLAAAHAPTDGVPEGERYLRLSDCKVTGSGIALTEHTWLWKGFSRTDCRGISGGSSGGTVTTASGSRLIGMLNTVTTPGYLGCGLGRPCEGSTHGLVVPADDTVYFTPVDAVASCLDETGLRPYKRGCRLDLGTQVKVDFTGKQTQSVTPEGPARWDAHVTPGPDGRHSYVAFKTGPFGTTDCTKPQGYGRPQPLGASGADYRELLPREDNLYVLCAAGGPDATFRGTDWTASLAHPSYAYARVDNTPPSVEPSLNIQKFGEGAEEMYWVSPVYKPWEITSYKVKYGRQGSVDCADPQGYRHYLNIPTSLKASEGPWTYCAIGYDNADNATAPKAFDIG</sequence>
<proteinExistence type="predicted"/>
<dbReference type="Proteomes" id="UP001596083">
    <property type="component" value="Unassembled WGS sequence"/>
</dbReference>